<dbReference type="STRING" id="452589.G9NQE2"/>
<keyword evidence="3" id="KW-1185">Reference proteome</keyword>
<name>G9NQE2_HYPAI</name>
<proteinExistence type="inferred from homology"/>
<evidence type="ECO:0000313" key="2">
    <source>
        <dbReference type="EMBL" id="EHK47286.1"/>
    </source>
</evidence>
<reference evidence="2 3" key="1">
    <citation type="journal article" date="2011" name="Genome Biol.">
        <title>Comparative genome sequence analysis underscores mycoparasitism as the ancestral life style of Trichoderma.</title>
        <authorList>
            <person name="Kubicek C.P."/>
            <person name="Herrera-Estrella A."/>
            <person name="Seidl-Seiboth V."/>
            <person name="Martinez D.A."/>
            <person name="Druzhinina I.S."/>
            <person name="Thon M."/>
            <person name="Zeilinger S."/>
            <person name="Casas-Flores S."/>
            <person name="Horwitz B.A."/>
            <person name="Mukherjee P.K."/>
            <person name="Mukherjee M."/>
            <person name="Kredics L."/>
            <person name="Alcaraz L.D."/>
            <person name="Aerts A."/>
            <person name="Antal Z."/>
            <person name="Atanasova L."/>
            <person name="Cervantes-Badillo M.G."/>
            <person name="Challacombe J."/>
            <person name="Chertkov O."/>
            <person name="McCluskey K."/>
            <person name="Coulpier F."/>
            <person name="Deshpande N."/>
            <person name="von Doehren H."/>
            <person name="Ebbole D.J."/>
            <person name="Esquivel-Naranjo E.U."/>
            <person name="Fekete E."/>
            <person name="Flipphi M."/>
            <person name="Glaser F."/>
            <person name="Gomez-Rodriguez E.Y."/>
            <person name="Gruber S."/>
            <person name="Han C."/>
            <person name="Henrissat B."/>
            <person name="Hermosa R."/>
            <person name="Hernandez-Onate M."/>
            <person name="Karaffa L."/>
            <person name="Kosti I."/>
            <person name="Le Crom S."/>
            <person name="Lindquist E."/>
            <person name="Lucas S."/>
            <person name="Luebeck M."/>
            <person name="Luebeck P.S."/>
            <person name="Margeot A."/>
            <person name="Metz B."/>
            <person name="Misra M."/>
            <person name="Nevalainen H."/>
            <person name="Omann M."/>
            <person name="Packer N."/>
            <person name="Perrone G."/>
            <person name="Uresti-Rivera E.E."/>
            <person name="Salamov A."/>
            <person name="Schmoll M."/>
            <person name="Seiboth B."/>
            <person name="Shapiro H."/>
            <person name="Sukno S."/>
            <person name="Tamayo-Ramos J.A."/>
            <person name="Tisch D."/>
            <person name="Wiest A."/>
            <person name="Wilkinson H.H."/>
            <person name="Zhang M."/>
            <person name="Coutinho P.M."/>
            <person name="Kenerley C.M."/>
            <person name="Monte E."/>
            <person name="Baker S.E."/>
            <person name="Grigoriev I.V."/>
        </authorList>
    </citation>
    <scope>NUCLEOTIDE SEQUENCE [LARGE SCALE GENOMIC DNA]</scope>
    <source>
        <strain evidence="3">ATCC 20476 / IMI 206040</strain>
    </source>
</reference>
<dbReference type="eggNOG" id="ENOG502SRIH">
    <property type="taxonomic scope" value="Eukaryota"/>
</dbReference>
<organism evidence="2 3">
    <name type="scientific">Hypocrea atroviridis (strain ATCC 20476 / IMI 206040)</name>
    <name type="common">Trichoderma atroviride</name>
    <dbReference type="NCBI Taxonomy" id="452589"/>
    <lineage>
        <taxon>Eukaryota</taxon>
        <taxon>Fungi</taxon>
        <taxon>Dikarya</taxon>
        <taxon>Ascomycota</taxon>
        <taxon>Pezizomycotina</taxon>
        <taxon>Sordariomycetes</taxon>
        <taxon>Hypocreomycetidae</taxon>
        <taxon>Hypocreales</taxon>
        <taxon>Hypocreaceae</taxon>
        <taxon>Trichoderma</taxon>
    </lineage>
</organism>
<evidence type="ECO:0000313" key="3">
    <source>
        <dbReference type="Proteomes" id="UP000005426"/>
    </source>
</evidence>
<dbReference type="NCBIfam" id="NF041278">
    <property type="entry name" value="CmcJ_NvfI_EfuI"/>
    <property type="match status" value="1"/>
</dbReference>
<dbReference type="HOGENOM" id="CLU_042688_0_1_1"/>
<dbReference type="OMA" id="HRWQIIN"/>
<dbReference type="PANTHER" id="PTHR34598:SF3">
    <property type="entry name" value="OXIDOREDUCTASE AN1597"/>
    <property type="match status" value="1"/>
</dbReference>
<dbReference type="InterPro" id="IPR044053">
    <property type="entry name" value="AsaB-like"/>
</dbReference>
<dbReference type="AlphaFoldDB" id="G9NQE2"/>
<dbReference type="OrthoDB" id="412788at2759"/>
<accession>G9NQE2</accession>
<protein>
    <submittedName>
        <fullName evidence="2">Uncharacterized protein</fullName>
    </submittedName>
</protein>
<evidence type="ECO:0000256" key="1">
    <source>
        <dbReference type="ARBA" id="ARBA00023604"/>
    </source>
</evidence>
<comment type="similarity">
    <text evidence="1">Belongs to the asaB hydroxylase/desaturase family.</text>
</comment>
<dbReference type="GO" id="GO:0016491">
    <property type="term" value="F:oxidoreductase activity"/>
    <property type="evidence" value="ECO:0007669"/>
    <property type="project" value="InterPro"/>
</dbReference>
<dbReference type="PANTHER" id="PTHR34598">
    <property type="entry name" value="BLL6449 PROTEIN"/>
    <property type="match status" value="1"/>
</dbReference>
<gene>
    <name evidence="2" type="ORF">TRIATDRAFT_217873</name>
</gene>
<comment type="caution">
    <text evidence="2">The sequence shown here is derived from an EMBL/GenBank/DDBJ whole genome shotgun (WGS) entry which is preliminary data.</text>
</comment>
<dbReference type="EMBL" id="ABDG02000021">
    <property type="protein sequence ID" value="EHK47286.1"/>
    <property type="molecule type" value="Genomic_DNA"/>
</dbReference>
<dbReference type="Proteomes" id="UP000005426">
    <property type="component" value="Unassembled WGS sequence"/>
</dbReference>
<sequence>MEGKQDTESEHGANHWPTIESSMYYLDQVPLYNIEKPYSMRYLPEEDIPQSNYVKVKRPISARSMREPGAGPFRIEECGFQMIDIHSHLTYDEFWDNERVQSVYIPEVKKALKLELGAKYVHYQYDQPTALAHIGKIGTLYGEHAQEILQHRWQIINTWRPLKGPLFDWPLAVCDAQTFDAAHDSQVADAVYPEWAYENVLIHAHPDQKWYYFAGLEESETMLFKCTDSDAQKCGRRFYLINIEKVS</sequence>